<gene>
    <name evidence="2" type="ORF">TNIN_202821</name>
</gene>
<comment type="caution">
    <text evidence="2">The sequence shown here is derived from an EMBL/GenBank/DDBJ whole genome shotgun (WGS) entry which is preliminary data.</text>
</comment>
<accession>A0A8X6XEP3</accession>
<organism evidence="2 3">
    <name type="scientific">Trichonephila inaurata madagascariensis</name>
    <dbReference type="NCBI Taxonomy" id="2747483"/>
    <lineage>
        <taxon>Eukaryota</taxon>
        <taxon>Metazoa</taxon>
        <taxon>Ecdysozoa</taxon>
        <taxon>Arthropoda</taxon>
        <taxon>Chelicerata</taxon>
        <taxon>Arachnida</taxon>
        <taxon>Araneae</taxon>
        <taxon>Araneomorphae</taxon>
        <taxon>Entelegynae</taxon>
        <taxon>Araneoidea</taxon>
        <taxon>Nephilidae</taxon>
        <taxon>Trichonephila</taxon>
        <taxon>Trichonephila inaurata</taxon>
    </lineage>
</organism>
<protein>
    <submittedName>
        <fullName evidence="2">Uncharacterized protein</fullName>
    </submittedName>
</protein>
<sequence>MHWIAEVKKSLNRQSRLNDQGSLRETRPANRRASYLDGTGNQTCRVEKRSESGRGNLFIGRAARLPLVERVARREI</sequence>
<name>A0A8X6XEP3_9ARAC</name>
<feature type="compositionally biased region" description="Polar residues" evidence="1">
    <location>
        <begin position="12"/>
        <end position="21"/>
    </location>
</feature>
<evidence type="ECO:0000313" key="2">
    <source>
        <dbReference type="EMBL" id="GFY51104.1"/>
    </source>
</evidence>
<evidence type="ECO:0000256" key="1">
    <source>
        <dbReference type="SAM" id="MobiDB-lite"/>
    </source>
</evidence>
<evidence type="ECO:0000313" key="3">
    <source>
        <dbReference type="Proteomes" id="UP000886998"/>
    </source>
</evidence>
<reference evidence="2" key="1">
    <citation type="submission" date="2020-08" db="EMBL/GenBank/DDBJ databases">
        <title>Multicomponent nature underlies the extraordinary mechanical properties of spider dragline silk.</title>
        <authorList>
            <person name="Kono N."/>
            <person name="Nakamura H."/>
            <person name="Mori M."/>
            <person name="Yoshida Y."/>
            <person name="Ohtoshi R."/>
            <person name="Malay A.D."/>
            <person name="Moran D.A.P."/>
            <person name="Tomita M."/>
            <person name="Numata K."/>
            <person name="Arakawa K."/>
        </authorList>
    </citation>
    <scope>NUCLEOTIDE SEQUENCE</scope>
</reference>
<keyword evidence="3" id="KW-1185">Reference proteome</keyword>
<dbReference type="EMBL" id="BMAV01007897">
    <property type="protein sequence ID" value="GFY51104.1"/>
    <property type="molecule type" value="Genomic_DNA"/>
</dbReference>
<dbReference type="AlphaFoldDB" id="A0A8X6XEP3"/>
<feature type="region of interest" description="Disordered" evidence="1">
    <location>
        <begin position="7"/>
        <end position="48"/>
    </location>
</feature>
<proteinExistence type="predicted"/>
<dbReference type="Proteomes" id="UP000886998">
    <property type="component" value="Unassembled WGS sequence"/>
</dbReference>